<dbReference type="EMBL" id="JAOYFC010000002">
    <property type="protein sequence ID" value="MCV6825147.1"/>
    <property type="molecule type" value="Genomic_DNA"/>
</dbReference>
<keyword evidence="4" id="KW-0233">DNA recombination</keyword>
<comment type="similarity">
    <text evidence="1">Belongs to the site-specific recombinase resolvase family.</text>
</comment>
<protein>
    <submittedName>
        <fullName evidence="6">Recombinase family protein</fullName>
    </submittedName>
</protein>
<dbReference type="PANTHER" id="PTHR30461:SF26">
    <property type="entry name" value="RESOLVASE HOMOLOG YNEB"/>
    <property type="match status" value="1"/>
</dbReference>
<dbReference type="AlphaFoldDB" id="A0AAE3LR37"/>
<keyword evidence="2" id="KW-0229">DNA integration</keyword>
<organism evidence="6 7">
    <name type="scientific">Halocynthiibacter halioticoli</name>
    <dbReference type="NCBI Taxonomy" id="2986804"/>
    <lineage>
        <taxon>Bacteria</taxon>
        <taxon>Pseudomonadati</taxon>
        <taxon>Pseudomonadota</taxon>
        <taxon>Alphaproteobacteria</taxon>
        <taxon>Rhodobacterales</taxon>
        <taxon>Paracoccaceae</taxon>
        <taxon>Halocynthiibacter</taxon>
    </lineage>
</organism>
<dbReference type="RefSeq" id="WP_263954444.1">
    <property type="nucleotide sequence ID" value="NZ_JAOYFC010000002.1"/>
</dbReference>
<dbReference type="PROSITE" id="PS00398">
    <property type="entry name" value="RECOMBINASES_2"/>
    <property type="match status" value="1"/>
</dbReference>
<dbReference type="GO" id="GO:0003677">
    <property type="term" value="F:DNA binding"/>
    <property type="evidence" value="ECO:0007669"/>
    <property type="project" value="UniProtKB-KW"/>
</dbReference>
<dbReference type="SMART" id="SM00857">
    <property type="entry name" value="Resolvase"/>
    <property type="match status" value="1"/>
</dbReference>
<proteinExistence type="inferred from homology"/>
<evidence type="ECO:0000259" key="5">
    <source>
        <dbReference type="PROSITE" id="PS51736"/>
    </source>
</evidence>
<dbReference type="Gene3D" id="3.40.50.1390">
    <property type="entry name" value="Resolvase, N-terminal catalytic domain"/>
    <property type="match status" value="1"/>
</dbReference>
<name>A0AAE3LR37_9RHOB</name>
<dbReference type="Proteomes" id="UP001208041">
    <property type="component" value="Unassembled WGS sequence"/>
</dbReference>
<evidence type="ECO:0000256" key="2">
    <source>
        <dbReference type="ARBA" id="ARBA00022908"/>
    </source>
</evidence>
<comment type="caution">
    <text evidence="6">The sequence shown here is derived from an EMBL/GenBank/DDBJ whole genome shotgun (WGS) entry which is preliminary data.</text>
</comment>
<dbReference type="InterPro" id="IPR036162">
    <property type="entry name" value="Resolvase-like_N_sf"/>
</dbReference>
<accession>A0AAE3LR37</accession>
<evidence type="ECO:0000256" key="4">
    <source>
        <dbReference type="ARBA" id="ARBA00023172"/>
    </source>
</evidence>
<keyword evidence="7" id="KW-1185">Reference proteome</keyword>
<dbReference type="SUPFAM" id="SSF53041">
    <property type="entry name" value="Resolvase-like"/>
    <property type="match status" value="1"/>
</dbReference>
<keyword evidence="3" id="KW-0238">DNA-binding</keyword>
<evidence type="ECO:0000313" key="6">
    <source>
        <dbReference type="EMBL" id="MCV6825147.1"/>
    </source>
</evidence>
<evidence type="ECO:0000256" key="3">
    <source>
        <dbReference type="ARBA" id="ARBA00023125"/>
    </source>
</evidence>
<dbReference type="InterPro" id="IPR006118">
    <property type="entry name" value="Recombinase_CS"/>
</dbReference>
<gene>
    <name evidence="6" type="ORF">OH136_11335</name>
</gene>
<evidence type="ECO:0000313" key="7">
    <source>
        <dbReference type="Proteomes" id="UP001208041"/>
    </source>
</evidence>
<dbReference type="GO" id="GO:0015074">
    <property type="term" value="P:DNA integration"/>
    <property type="evidence" value="ECO:0007669"/>
    <property type="project" value="UniProtKB-KW"/>
</dbReference>
<dbReference type="PROSITE" id="PS51736">
    <property type="entry name" value="RECOMBINASES_3"/>
    <property type="match status" value="1"/>
</dbReference>
<dbReference type="InterPro" id="IPR006119">
    <property type="entry name" value="Resolv_N"/>
</dbReference>
<reference evidence="6" key="1">
    <citation type="submission" date="2022-10" db="EMBL/GenBank/DDBJ databases">
        <authorList>
            <person name="Yue Y."/>
        </authorList>
    </citation>
    <scope>NUCLEOTIDE SEQUENCE</scope>
    <source>
        <strain evidence="6">Z654</strain>
    </source>
</reference>
<dbReference type="Pfam" id="PF00239">
    <property type="entry name" value="Resolvase"/>
    <property type="match status" value="1"/>
</dbReference>
<dbReference type="PANTHER" id="PTHR30461">
    <property type="entry name" value="DNA-INVERTASE FROM LAMBDOID PROPHAGE"/>
    <property type="match status" value="1"/>
</dbReference>
<evidence type="ECO:0000256" key="1">
    <source>
        <dbReference type="ARBA" id="ARBA00009913"/>
    </source>
</evidence>
<dbReference type="GO" id="GO:0000150">
    <property type="term" value="F:DNA strand exchange activity"/>
    <property type="evidence" value="ECO:0007669"/>
    <property type="project" value="InterPro"/>
</dbReference>
<sequence>MFEEKVSAKNTDRLQLSILRDIIQPGDEIVVHSLDRLARSLKDLETIVKEVVDKGAVISFLKENLTFGPTTNLLSVMMLQVLGAIGQFERALILDRQREGIAKAKEAGKYKGRPTTINRRVAEKMFSSGSTPAEVADVMKIGIASAYRLRKEIGAQNC</sequence>
<dbReference type="CDD" id="cd03768">
    <property type="entry name" value="SR_ResInv"/>
    <property type="match status" value="1"/>
</dbReference>
<feature type="domain" description="Resolvase/invertase-type recombinase catalytic" evidence="5">
    <location>
        <begin position="1"/>
        <end position="108"/>
    </location>
</feature>
<dbReference type="InterPro" id="IPR050639">
    <property type="entry name" value="SSR_resolvase"/>
</dbReference>